<dbReference type="InterPro" id="IPR011049">
    <property type="entry name" value="Serralysin-like_metalloprot_C"/>
</dbReference>
<dbReference type="GO" id="GO:0005509">
    <property type="term" value="F:calcium ion binding"/>
    <property type="evidence" value="ECO:0007669"/>
    <property type="project" value="InterPro"/>
</dbReference>
<dbReference type="EMBL" id="FNOM01000026">
    <property type="protein sequence ID" value="SDX82101.1"/>
    <property type="molecule type" value="Genomic_DNA"/>
</dbReference>
<proteinExistence type="predicted"/>
<feature type="compositionally biased region" description="Polar residues" evidence="3">
    <location>
        <begin position="127"/>
        <end position="136"/>
    </location>
</feature>
<dbReference type="PROSITE" id="PS00330">
    <property type="entry name" value="HEMOLYSIN_CALCIUM"/>
    <property type="match status" value="1"/>
</dbReference>
<dbReference type="PANTHER" id="PTHR38340:SF1">
    <property type="entry name" value="S-LAYER PROTEIN"/>
    <property type="match status" value="1"/>
</dbReference>
<dbReference type="Proteomes" id="UP000198539">
    <property type="component" value="Unassembled WGS sequence"/>
</dbReference>
<dbReference type="STRING" id="564137.SAMN04488238_12611"/>
<dbReference type="SUPFAM" id="SSF50956">
    <property type="entry name" value="Thermostable phytase (3-phytase)"/>
    <property type="match status" value="1"/>
</dbReference>
<sequence length="702" mass="71831">MWLRYEGRVLWGIDGVDTPLSALSVSQTAQGWRRFARGGIGDGIVTYRLTPEGVQALTFPGEAGALPGGGRFDALPTGSGGDGGPLLITGHDGQGLFGHAIGPAGQPGSLQHLTWDMLHRWAPSPDAGTSTETSTGNGAGDSFGPASQAWAAMMEVIAAVAPDRVFAEAADVAAFAATGAAGQGPLVQMSFASQPYLLTACPVTHMVISFRADPISGLWGPVDALGATQGLGINTPTALEVVQAHGATWAVVASARSSSVSVMRVGADGGLTATDHVIDTGQTRFGAVQALSLVRVGDQVFVLAGGGDHGLTLFALLPDGRLTWLDTAVHGSFGAPGGDGLYNIAALQAVVQGDSLHVFATSQRNAGLTQFSIALNGPCIVAGGSGTRAEWIPGSAGADILTAHYHNDWLGGGAGHDILVAGSGATYMRGSTGGDTFVMRAGSGPTHVLDFERGVDRLDLSAWPMLRDPAQLTFQSTTTGARLSYRGEVINLTAADLAPLTLAEVFPNGFAWPDSLLILSVPAPTPATPTPPAPPGVVAGDAQLLNGTPGDDVLLGGTGDGHDQIVVTAGRNEIWAGADNDTIYAGYDNDVVDGGVGDDVITAGRGFDVLTGGDGADTFVFYGNSNWNNITDFNGAEGDTLALGLWMWSSQGSLTAQQVVDQFGRINPLGNVVLDFGPAETQIHLVGYTDLAGLADHIDIVA</sequence>
<dbReference type="GO" id="GO:0005576">
    <property type="term" value="C:extracellular region"/>
    <property type="evidence" value="ECO:0007669"/>
    <property type="project" value="UniProtKB-SubCell"/>
</dbReference>
<dbReference type="Pfam" id="PF00353">
    <property type="entry name" value="HemolysinCabind"/>
    <property type="match status" value="3"/>
</dbReference>
<dbReference type="InterPro" id="IPR050557">
    <property type="entry name" value="RTX_toxin/Mannuronan_C5-epim"/>
</dbReference>
<dbReference type="SUPFAM" id="SSF51120">
    <property type="entry name" value="beta-Roll"/>
    <property type="match status" value="2"/>
</dbReference>
<keyword evidence="2" id="KW-0964">Secreted</keyword>
<dbReference type="InterPro" id="IPR001343">
    <property type="entry name" value="Hemolysn_Ca-bd"/>
</dbReference>
<evidence type="ECO:0000313" key="5">
    <source>
        <dbReference type="Proteomes" id="UP000198539"/>
    </source>
</evidence>
<organism evidence="4 5">
    <name type="scientific">Roseicitreum antarcticum</name>
    <dbReference type="NCBI Taxonomy" id="564137"/>
    <lineage>
        <taxon>Bacteria</taxon>
        <taxon>Pseudomonadati</taxon>
        <taxon>Pseudomonadota</taxon>
        <taxon>Alphaproteobacteria</taxon>
        <taxon>Rhodobacterales</taxon>
        <taxon>Paracoccaceae</taxon>
        <taxon>Roseicitreum</taxon>
    </lineage>
</organism>
<dbReference type="RefSeq" id="WP_092892522.1">
    <property type="nucleotide sequence ID" value="NZ_FNOM01000026.1"/>
</dbReference>
<accession>A0A1H3ETK3</accession>
<feature type="region of interest" description="Disordered" evidence="3">
    <location>
        <begin position="123"/>
        <end position="142"/>
    </location>
</feature>
<gene>
    <name evidence="4" type="ORF">SAMN04488238_12611</name>
</gene>
<evidence type="ECO:0000256" key="1">
    <source>
        <dbReference type="ARBA" id="ARBA00004613"/>
    </source>
</evidence>
<dbReference type="AlphaFoldDB" id="A0A1H3ETK3"/>
<evidence type="ECO:0000256" key="3">
    <source>
        <dbReference type="SAM" id="MobiDB-lite"/>
    </source>
</evidence>
<name>A0A1H3ETK3_9RHOB</name>
<dbReference type="InterPro" id="IPR018511">
    <property type="entry name" value="Hemolysin-typ_Ca-bd_CS"/>
</dbReference>
<evidence type="ECO:0000313" key="4">
    <source>
        <dbReference type="EMBL" id="SDX82101.1"/>
    </source>
</evidence>
<protein>
    <submittedName>
        <fullName evidence="4">Hemolysin-type calcium-binding repeat-containing protein</fullName>
    </submittedName>
</protein>
<dbReference type="Gene3D" id="2.150.10.10">
    <property type="entry name" value="Serralysin-like metalloprotease, C-terminal"/>
    <property type="match status" value="2"/>
</dbReference>
<evidence type="ECO:0000256" key="2">
    <source>
        <dbReference type="ARBA" id="ARBA00022525"/>
    </source>
</evidence>
<dbReference type="PANTHER" id="PTHR38340">
    <property type="entry name" value="S-LAYER PROTEIN"/>
    <property type="match status" value="1"/>
</dbReference>
<reference evidence="4 5" key="1">
    <citation type="submission" date="2016-10" db="EMBL/GenBank/DDBJ databases">
        <authorList>
            <person name="de Groot N.N."/>
        </authorList>
    </citation>
    <scope>NUCLEOTIDE SEQUENCE [LARGE SCALE GENOMIC DNA]</scope>
    <source>
        <strain evidence="4 5">CGMCC 1.8894</strain>
    </source>
</reference>
<keyword evidence="5" id="KW-1185">Reference proteome</keyword>
<dbReference type="OrthoDB" id="9342475at2"/>
<dbReference type="PRINTS" id="PR00313">
    <property type="entry name" value="CABNDNGRPT"/>
</dbReference>
<comment type="subcellular location">
    <subcellularLocation>
        <location evidence="1">Secreted</location>
    </subcellularLocation>
</comment>